<dbReference type="AlphaFoldDB" id="A0A1I8F770"/>
<reference evidence="3" key="1">
    <citation type="submission" date="2016-11" db="UniProtKB">
        <authorList>
            <consortium name="WormBaseParasite"/>
        </authorList>
    </citation>
    <scope>IDENTIFICATION</scope>
</reference>
<dbReference type="WBParaSite" id="maker-unitig_23133-snap-gene-0.1-mRNA-1">
    <property type="protein sequence ID" value="maker-unitig_23133-snap-gene-0.1-mRNA-1"/>
    <property type="gene ID" value="maker-unitig_23133-snap-gene-0.1"/>
</dbReference>
<evidence type="ECO:0000313" key="3">
    <source>
        <dbReference type="WBParaSite" id="maker-unitig_23133-snap-gene-0.1-mRNA-1"/>
    </source>
</evidence>
<keyword evidence="2" id="KW-1185">Reference proteome</keyword>
<sequence length="491" mass="52867">AFIVGAALSRPGFRIFPAWRGQTLCWYSLAHCLVGRAPSGTGSDLETQNERRIPGAVNREHMCCCLSWLFLPVRGLFQEPAMLALYSFKPPSALGQCRSLCALPIGPIEPCLPWTPSWAMNSACPGVLAVDLSRAVACGLEILLLAVSAVRKLAGSPAAVFIGNESAQRQMAGGRRLLGRSGVGVGWPLARCHRSHPPAPWGAELVSTSRLRNRESLRRLGRLLRSIGSRLNKSALAAAALTGEPFWSAAGAALGSALATPASTPRCALAALNSGPAILYLLTAKLAVSAACTMSALCAADVEMVGQKHQIFSITNCIGGHFCIPGGSLLSVRVRVRYRRHFHLLFLRFGHQRWLARQAGSKFMTDDLKNLVFDTCDAMTSNLPPGSIGNSSSRRQAAARHHAADILRLSELEDPRPDGGRGRTLLCSRRAGPTRLCRCAGCRRRRPVKEADDDLAQSENSCQHPDTLHWRPPADQGSGDNAQPRLFDLLA</sequence>
<protein>
    <submittedName>
        <fullName evidence="3">Sulfate_transp domain-containing protein</fullName>
    </submittedName>
</protein>
<name>A0A1I8F770_9PLAT</name>
<organism evidence="2 3">
    <name type="scientific">Macrostomum lignano</name>
    <dbReference type="NCBI Taxonomy" id="282301"/>
    <lineage>
        <taxon>Eukaryota</taxon>
        <taxon>Metazoa</taxon>
        <taxon>Spiralia</taxon>
        <taxon>Lophotrochozoa</taxon>
        <taxon>Platyhelminthes</taxon>
        <taxon>Rhabditophora</taxon>
        <taxon>Macrostomorpha</taxon>
        <taxon>Macrostomida</taxon>
        <taxon>Macrostomidae</taxon>
        <taxon>Macrostomum</taxon>
    </lineage>
</organism>
<dbReference type="Proteomes" id="UP000095280">
    <property type="component" value="Unplaced"/>
</dbReference>
<accession>A0A1I8F770</accession>
<feature type="region of interest" description="Disordered" evidence="1">
    <location>
        <begin position="450"/>
        <end position="483"/>
    </location>
</feature>
<evidence type="ECO:0000256" key="1">
    <source>
        <dbReference type="SAM" id="MobiDB-lite"/>
    </source>
</evidence>
<proteinExistence type="predicted"/>
<evidence type="ECO:0000313" key="2">
    <source>
        <dbReference type="Proteomes" id="UP000095280"/>
    </source>
</evidence>